<dbReference type="Proteomes" id="UP000011087">
    <property type="component" value="Unassembled WGS sequence"/>
</dbReference>
<dbReference type="Pfam" id="PF00211">
    <property type="entry name" value="Guanylate_cyc"/>
    <property type="match status" value="1"/>
</dbReference>
<dbReference type="GO" id="GO:0070482">
    <property type="term" value="P:response to oxygen levels"/>
    <property type="evidence" value="ECO:0007669"/>
    <property type="project" value="TreeGrafter"/>
</dbReference>
<evidence type="ECO:0000313" key="4">
    <source>
        <dbReference type="Proteomes" id="UP000011087"/>
    </source>
</evidence>
<dbReference type="HOGENOM" id="CLU_001072_6_5_1"/>
<dbReference type="GO" id="GO:0004383">
    <property type="term" value="F:guanylate cyclase activity"/>
    <property type="evidence" value="ECO:0007669"/>
    <property type="project" value="TreeGrafter"/>
</dbReference>
<sequence length="139" mass="15116">VLHLDLCNYTELVASMDSDEVAKLIHSLFSAFDSLVTEEEGVFKMDTIGDAYVCAGWVGKSERMACERMLHLACQILKCVSSSDFKTSSGSLQCRIGLAMGDCVAGVMGRLQPRYHVMGEAMVRAQLAEGSAVHQSIHL</sequence>
<proteinExistence type="predicted"/>
<dbReference type="PANTHER" id="PTHR45655:SF13">
    <property type="entry name" value="SOLUBLE GUANYLATE CYCLASE GCY-32-RELATED"/>
    <property type="match status" value="1"/>
</dbReference>
<dbReference type="InterPro" id="IPR029787">
    <property type="entry name" value="Nucleotide_cyclase"/>
</dbReference>
<dbReference type="PROSITE" id="PS50125">
    <property type="entry name" value="GUANYLATE_CYCLASE_2"/>
    <property type="match status" value="1"/>
</dbReference>
<dbReference type="PANTHER" id="PTHR45655">
    <property type="entry name" value="GUANYLATE CYCLASE SOLUBLE SUBUNIT BETA-2"/>
    <property type="match status" value="1"/>
</dbReference>
<dbReference type="SUPFAM" id="SSF55073">
    <property type="entry name" value="Nucleotide cyclase"/>
    <property type="match status" value="1"/>
</dbReference>
<protein>
    <recommendedName>
        <fullName evidence="1">Guanylate cyclase domain-containing protein</fullName>
    </recommendedName>
</protein>
<organism evidence="2">
    <name type="scientific">Guillardia theta (strain CCMP2712)</name>
    <name type="common">Cryptophyte</name>
    <dbReference type="NCBI Taxonomy" id="905079"/>
    <lineage>
        <taxon>Eukaryota</taxon>
        <taxon>Cryptophyceae</taxon>
        <taxon>Pyrenomonadales</taxon>
        <taxon>Geminigeraceae</taxon>
        <taxon>Guillardia</taxon>
    </lineage>
</organism>
<dbReference type="EMBL" id="JH993007">
    <property type="protein sequence ID" value="EKX43888.1"/>
    <property type="molecule type" value="Genomic_DNA"/>
</dbReference>
<reference evidence="4" key="2">
    <citation type="submission" date="2012-11" db="EMBL/GenBank/DDBJ databases">
        <authorList>
            <person name="Kuo A."/>
            <person name="Curtis B.A."/>
            <person name="Tanifuji G."/>
            <person name="Burki F."/>
            <person name="Gruber A."/>
            <person name="Irimia M."/>
            <person name="Maruyama S."/>
            <person name="Arias M.C."/>
            <person name="Ball S.G."/>
            <person name="Gile G.H."/>
            <person name="Hirakawa Y."/>
            <person name="Hopkins J.F."/>
            <person name="Rensing S.A."/>
            <person name="Schmutz J."/>
            <person name="Symeonidi A."/>
            <person name="Elias M."/>
            <person name="Eveleigh R.J."/>
            <person name="Herman E.K."/>
            <person name="Klute M.J."/>
            <person name="Nakayama T."/>
            <person name="Obornik M."/>
            <person name="Reyes-Prieto A."/>
            <person name="Armbrust E.V."/>
            <person name="Aves S.J."/>
            <person name="Beiko R.G."/>
            <person name="Coutinho P."/>
            <person name="Dacks J.B."/>
            <person name="Durnford D.G."/>
            <person name="Fast N.M."/>
            <person name="Green B.R."/>
            <person name="Grisdale C."/>
            <person name="Hempe F."/>
            <person name="Henrissat B."/>
            <person name="Hoppner M.P."/>
            <person name="Ishida K.-I."/>
            <person name="Kim E."/>
            <person name="Koreny L."/>
            <person name="Kroth P.G."/>
            <person name="Liu Y."/>
            <person name="Malik S.-B."/>
            <person name="Maier U.G."/>
            <person name="McRose D."/>
            <person name="Mock T."/>
            <person name="Neilson J.A."/>
            <person name="Onodera N.T."/>
            <person name="Poole A.M."/>
            <person name="Pritham E.J."/>
            <person name="Richards T.A."/>
            <person name="Rocap G."/>
            <person name="Roy S.W."/>
            <person name="Sarai C."/>
            <person name="Schaack S."/>
            <person name="Shirato S."/>
            <person name="Slamovits C.H."/>
            <person name="Spencer D.F."/>
            <person name="Suzuki S."/>
            <person name="Worden A.Z."/>
            <person name="Zauner S."/>
            <person name="Barry K."/>
            <person name="Bell C."/>
            <person name="Bharti A.K."/>
            <person name="Crow J.A."/>
            <person name="Grimwood J."/>
            <person name="Kramer R."/>
            <person name="Lindquist E."/>
            <person name="Lucas S."/>
            <person name="Salamov A."/>
            <person name="McFadden G.I."/>
            <person name="Lane C.E."/>
            <person name="Keeling P.J."/>
            <person name="Gray M.W."/>
            <person name="Grigoriev I.V."/>
            <person name="Archibald J.M."/>
        </authorList>
    </citation>
    <scope>NUCLEOTIDE SEQUENCE</scope>
    <source>
        <strain evidence="4">CCMP2712</strain>
    </source>
</reference>
<dbReference type="eggNOG" id="KOG4171">
    <property type="taxonomic scope" value="Eukaryota"/>
</dbReference>
<reference evidence="3" key="3">
    <citation type="submission" date="2016-03" db="UniProtKB">
        <authorList>
            <consortium name="EnsemblProtists"/>
        </authorList>
    </citation>
    <scope>IDENTIFICATION</scope>
</reference>
<gene>
    <name evidence="2" type="ORF">GUITHDRAFT_48852</name>
</gene>
<dbReference type="PaxDb" id="55529-EKX43888"/>
<dbReference type="Gene3D" id="3.30.70.1230">
    <property type="entry name" value="Nucleotide cyclase"/>
    <property type="match status" value="1"/>
</dbReference>
<feature type="domain" description="Guanylate cyclase" evidence="1">
    <location>
        <begin position="1"/>
        <end position="129"/>
    </location>
</feature>
<dbReference type="GeneID" id="17300565"/>
<accession>L1J5S9</accession>
<evidence type="ECO:0000259" key="1">
    <source>
        <dbReference type="PROSITE" id="PS50125"/>
    </source>
</evidence>
<evidence type="ECO:0000313" key="3">
    <source>
        <dbReference type="EnsemblProtists" id="EKX43888"/>
    </source>
</evidence>
<dbReference type="RefSeq" id="XP_005830868.1">
    <property type="nucleotide sequence ID" value="XM_005830811.1"/>
</dbReference>
<dbReference type="AlphaFoldDB" id="L1J5S9"/>
<dbReference type="KEGG" id="gtt:GUITHDRAFT_48852"/>
<reference evidence="2 4" key="1">
    <citation type="journal article" date="2012" name="Nature">
        <title>Algal genomes reveal evolutionary mosaicism and the fate of nucleomorphs.</title>
        <authorList>
            <consortium name="DOE Joint Genome Institute"/>
            <person name="Curtis B.A."/>
            <person name="Tanifuji G."/>
            <person name="Burki F."/>
            <person name="Gruber A."/>
            <person name="Irimia M."/>
            <person name="Maruyama S."/>
            <person name="Arias M.C."/>
            <person name="Ball S.G."/>
            <person name="Gile G.H."/>
            <person name="Hirakawa Y."/>
            <person name="Hopkins J.F."/>
            <person name="Kuo A."/>
            <person name="Rensing S.A."/>
            <person name="Schmutz J."/>
            <person name="Symeonidi A."/>
            <person name="Elias M."/>
            <person name="Eveleigh R.J."/>
            <person name="Herman E.K."/>
            <person name="Klute M.J."/>
            <person name="Nakayama T."/>
            <person name="Obornik M."/>
            <person name="Reyes-Prieto A."/>
            <person name="Armbrust E.V."/>
            <person name="Aves S.J."/>
            <person name="Beiko R.G."/>
            <person name="Coutinho P."/>
            <person name="Dacks J.B."/>
            <person name="Durnford D.G."/>
            <person name="Fast N.M."/>
            <person name="Green B.R."/>
            <person name="Grisdale C.J."/>
            <person name="Hempel F."/>
            <person name="Henrissat B."/>
            <person name="Hoppner M.P."/>
            <person name="Ishida K."/>
            <person name="Kim E."/>
            <person name="Koreny L."/>
            <person name="Kroth P.G."/>
            <person name="Liu Y."/>
            <person name="Malik S.B."/>
            <person name="Maier U.G."/>
            <person name="McRose D."/>
            <person name="Mock T."/>
            <person name="Neilson J.A."/>
            <person name="Onodera N.T."/>
            <person name="Poole A.M."/>
            <person name="Pritham E.J."/>
            <person name="Richards T.A."/>
            <person name="Rocap G."/>
            <person name="Roy S.W."/>
            <person name="Sarai C."/>
            <person name="Schaack S."/>
            <person name="Shirato S."/>
            <person name="Slamovits C.H."/>
            <person name="Spencer D.F."/>
            <person name="Suzuki S."/>
            <person name="Worden A.Z."/>
            <person name="Zauner S."/>
            <person name="Barry K."/>
            <person name="Bell C."/>
            <person name="Bharti A.K."/>
            <person name="Crow J.A."/>
            <person name="Grimwood J."/>
            <person name="Kramer R."/>
            <person name="Lindquist E."/>
            <person name="Lucas S."/>
            <person name="Salamov A."/>
            <person name="McFadden G.I."/>
            <person name="Lane C.E."/>
            <person name="Keeling P.J."/>
            <person name="Gray M.W."/>
            <person name="Grigoriev I.V."/>
            <person name="Archibald J.M."/>
        </authorList>
    </citation>
    <scope>NUCLEOTIDE SEQUENCE</scope>
    <source>
        <strain evidence="2 4">CCMP2712</strain>
    </source>
</reference>
<evidence type="ECO:0000313" key="2">
    <source>
        <dbReference type="EMBL" id="EKX43888.1"/>
    </source>
</evidence>
<feature type="non-terminal residue" evidence="2">
    <location>
        <position position="139"/>
    </location>
</feature>
<keyword evidence="4" id="KW-1185">Reference proteome</keyword>
<dbReference type="EnsemblProtists" id="EKX43888">
    <property type="protein sequence ID" value="EKX43888"/>
    <property type="gene ID" value="GUITHDRAFT_48852"/>
</dbReference>
<dbReference type="OrthoDB" id="6127067at2759"/>
<dbReference type="CDD" id="cd07302">
    <property type="entry name" value="CHD"/>
    <property type="match status" value="1"/>
</dbReference>
<dbReference type="GO" id="GO:0008074">
    <property type="term" value="C:guanylate cyclase complex, soluble"/>
    <property type="evidence" value="ECO:0007669"/>
    <property type="project" value="TreeGrafter"/>
</dbReference>
<dbReference type="InterPro" id="IPR001054">
    <property type="entry name" value="A/G_cyclase"/>
</dbReference>
<name>L1J5S9_GUITC</name>
<feature type="non-terminal residue" evidence="2">
    <location>
        <position position="1"/>
    </location>
</feature>
<dbReference type="STRING" id="905079.L1J5S9"/>
<dbReference type="GO" id="GO:0019934">
    <property type="term" value="P:cGMP-mediated signaling"/>
    <property type="evidence" value="ECO:0007669"/>
    <property type="project" value="TreeGrafter"/>
</dbReference>